<evidence type="ECO:0000256" key="3">
    <source>
        <dbReference type="SAM" id="MobiDB-lite"/>
    </source>
</evidence>
<name>A0A1E3QQL5_9ASCO</name>
<dbReference type="SUPFAM" id="SSF53254">
    <property type="entry name" value="Phosphoglycerate mutase-like"/>
    <property type="match status" value="1"/>
</dbReference>
<dbReference type="Proteomes" id="UP000094336">
    <property type="component" value="Unassembled WGS sequence"/>
</dbReference>
<dbReference type="InterPro" id="IPR027417">
    <property type="entry name" value="P-loop_NTPase"/>
</dbReference>
<proteinExistence type="predicted"/>
<feature type="region of interest" description="Disordered" evidence="3">
    <location>
        <begin position="1"/>
        <end position="45"/>
    </location>
</feature>
<accession>A0A1E3QQL5</accession>
<dbReference type="CDD" id="cd07067">
    <property type="entry name" value="HP_PGM_like"/>
    <property type="match status" value="1"/>
</dbReference>
<gene>
    <name evidence="5" type="ORF">BABINDRAFT_161640</name>
</gene>
<organism evidence="5 6">
    <name type="scientific">Babjeviella inositovora NRRL Y-12698</name>
    <dbReference type="NCBI Taxonomy" id="984486"/>
    <lineage>
        <taxon>Eukaryota</taxon>
        <taxon>Fungi</taxon>
        <taxon>Dikarya</taxon>
        <taxon>Ascomycota</taxon>
        <taxon>Saccharomycotina</taxon>
        <taxon>Pichiomycetes</taxon>
        <taxon>Serinales incertae sedis</taxon>
        <taxon>Babjeviella</taxon>
    </lineage>
</organism>
<dbReference type="PANTHER" id="PTHR10606">
    <property type="entry name" value="6-PHOSPHOFRUCTO-2-KINASE/FRUCTOSE-2,6-BISPHOSPHATASE"/>
    <property type="match status" value="1"/>
</dbReference>
<dbReference type="Pfam" id="PF00300">
    <property type="entry name" value="His_Phos_1"/>
    <property type="match status" value="1"/>
</dbReference>
<reference evidence="6" key="1">
    <citation type="submission" date="2016-05" db="EMBL/GenBank/DDBJ databases">
        <title>Comparative genomics of biotechnologically important yeasts.</title>
        <authorList>
            <consortium name="DOE Joint Genome Institute"/>
            <person name="Riley R."/>
            <person name="Haridas S."/>
            <person name="Wolfe K.H."/>
            <person name="Lopes M.R."/>
            <person name="Hittinger C.T."/>
            <person name="Goker M."/>
            <person name="Salamov A."/>
            <person name="Wisecaver J."/>
            <person name="Long T.M."/>
            <person name="Aerts A.L."/>
            <person name="Barry K."/>
            <person name="Choi C."/>
            <person name="Clum A."/>
            <person name="Coughlan A.Y."/>
            <person name="Deshpande S."/>
            <person name="Douglass A.P."/>
            <person name="Hanson S.J."/>
            <person name="Klenk H.-P."/>
            <person name="Labutti K."/>
            <person name="Lapidus A."/>
            <person name="Lindquist E."/>
            <person name="Lipzen A."/>
            <person name="Meier-Kolthoff J.P."/>
            <person name="Ohm R.A."/>
            <person name="Otillar R.P."/>
            <person name="Pangilinan J."/>
            <person name="Peng Y."/>
            <person name="Rokas A."/>
            <person name="Rosa C.A."/>
            <person name="Scheuner C."/>
            <person name="Sibirny A.A."/>
            <person name="Slot J.C."/>
            <person name="Stielow J.B."/>
            <person name="Sun H."/>
            <person name="Kurtzman C.P."/>
            <person name="Blackwell M."/>
            <person name="Grigoriev I.V."/>
            <person name="Jeffries T.W."/>
        </authorList>
    </citation>
    <scope>NUCLEOTIDE SEQUENCE [LARGE SCALE GENOMIC DNA]</scope>
    <source>
        <strain evidence="6">NRRL Y-12698</strain>
    </source>
</reference>
<dbReference type="STRING" id="984486.A0A1E3QQL5"/>
<feature type="compositionally biased region" description="Basic and acidic residues" evidence="3">
    <location>
        <begin position="1"/>
        <end position="11"/>
    </location>
</feature>
<dbReference type="GO" id="GO:0006000">
    <property type="term" value="P:fructose metabolic process"/>
    <property type="evidence" value="ECO:0007669"/>
    <property type="project" value="InterPro"/>
</dbReference>
<dbReference type="OrthoDB" id="267323at2759"/>
<evidence type="ECO:0000256" key="1">
    <source>
        <dbReference type="ARBA" id="ARBA00022741"/>
    </source>
</evidence>
<dbReference type="Pfam" id="PF01591">
    <property type="entry name" value="6PF2K"/>
    <property type="match status" value="1"/>
</dbReference>
<dbReference type="InterPro" id="IPR013078">
    <property type="entry name" value="His_Pase_superF_clade-1"/>
</dbReference>
<feature type="region of interest" description="Disordered" evidence="3">
    <location>
        <begin position="561"/>
        <end position="587"/>
    </location>
</feature>
<dbReference type="AlphaFoldDB" id="A0A1E3QQL5"/>
<dbReference type="FunFam" id="3.40.50.300:FF:000644">
    <property type="entry name" value="GpmB, Fructose-2,6-bisphosphatase"/>
    <property type="match status" value="1"/>
</dbReference>
<keyword evidence="2" id="KW-0067">ATP-binding</keyword>
<keyword evidence="1" id="KW-0547">Nucleotide-binding</keyword>
<dbReference type="InterPro" id="IPR029033">
    <property type="entry name" value="His_PPase_superfam"/>
</dbReference>
<dbReference type="PRINTS" id="PR00991">
    <property type="entry name" value="6PFRUCTKNASE"/>
</dbReference>
<dbReference type="SUPFAM" id="SSF52540">
    <property type="entry name" value="P-loop containing nucleoside triphosphate hydrolases"/>
    <property type="match status" value="1"/>
</dbReference>
<dbReference type="Gene3D" id="3.40.50.1240">
    <property type="entry name" value="Phosphoglycerate mutase-like"/>
    <property type="match status" value="1"/>
</dbReference>
<dbReference type="RefSeq" id="XP_018985314.1">
    <property type="nucleotide sequence ID" value="XM_019128927.1"/>
</dbReference>
<dbReference type="GO" id="GO:0005829">
    <property type="term" value="C:cytosol"/>
    <property type="evidence" value="ECO:0007669"/>
    <property type="project" value="TreeGrafter"/>
</dbReference>
<protein>
    <recommendedName>
        <fullName evidence="4">6-phosphofructo-2-kinase domain-containing protein</fullName>
    </recommendedName>
</protein>
<evidence type="ECO:0000256" key="2">
    <source>
        <dbReference type="ARBA" id="ARBA00022840"/>
    </source>
</evidence>
<dbReference type="PANTHER" id="PTHR10606:SF32">
    <property type="entry name" value="6-PHOSPHOFRUCTO-2-KINASE 1"/>
    <property type="match status" value="1"/>
</dbReference>
<dbReference type="GO" id="GO:0003873">
    <property type="term" value="F:6-phosphofructo-2-kinase activity"/>
    <property type="evidence" value="ECO:0007669"/>
    <property type="project" value="InterPro"/>
</dbReference>
<feature type="compositionally biased region" description="Acidic residues" evidence="3">
    <location>
        <begin position="563"/>
        <end position="587"/>
    </location>
</feature>
<dbReference type="Gene3D" id="3.40.50.300">
    <property type="entry name" value="P-loop containing nucleotide triphosphate hydrolases"/>
    <property type="match status" value="1"/>
</dbReference>
<evidence type="ECO:0000313" key="5">
    <source>
        <dbReference type="EMBL" id="ODQ79986.1"/>
    </source>
</evidence>
<sequence>MASNHKPHEPSNSHSRRPRSQGIEPSLYSSIDVPGQTHSSISPNGIIENDMNSKLVIVMVGLPARGKSYIAKKVLKYINWLQYSCRVFNVGNTRRSARHDELEEPETDTAHDASFFDHKNVKNAAKREEWAMDTLNDLLDWLIDGSGSVAIFDATNTTKQRRRKVYNHVKSRSSSINVLFLESICTNTELIEKNIRMKLSGPDYVTMNKAKALTDFKERLQNYERAYETIDPELETANEGEAGEDDLSYVKVINAGKKVISYNIKGFLSSQAVFYLLNINLTEKQIWLTRVGETDNDVDGIMGGDCHLTSLGKKYSKALAKFIKTKKKEFRLDQLNKAYINNVDVAHSRTNYDPDVSVFTSMTARALETAQYLEKNDQAGSRNSSVERKETNKVFQVKQLRMLNELSFGQFENTSVSDFRINSPKEFELYQHNKLLYRFPGVGGESYLDVINRVRPLITELERSDNHVLLITHKVITRILLAYFMNFDKELITDISIPSHSVYCLVPKPYGVSMEMYQYDETVDLFFRVPEEVMLRRGSVSTNSCSRPRFSLGGYPKYNIQDESVDEEDDDPFYSSSEEEEEYDEGVDDYSFQPRHQPSASFSSLNMQIEFRELSHSSVATLSDKGSLYRTPSSETAFAKLTPASSLPEDSGPIFKCESDESEYLLNSEVRQKLSRFVFQDVNV</sequence>
<keyword evidence="6" id="KW-1185">Reference proteome</keyword>
<dbReference type="GeneID" id="30146780"/>
<dbReference type="SMART" id="SM00855">
    <property type="entry name" value="PGAM"/>
    <property type="match status" value="1"/>
</dbReference>
<dbReference type="GO" id="GO:0006003">
    <property type="term" value="P:fructose 2,6-bisphosphate metabolic process"/>
    <property type="evidence" value="ECO:0007669"/>
    <property type="project" value="InterPro"/>
</dbReference>
<dbReference type="InterPro" id="IPR003094">
    <property type="entry name" value="6Pfruct_kin"/>
</dbReference>
<feature type="domain" description="6-phosphofructo-2-kinase" evidence="4">
    <location>
        <begin position="46"/>
        <end position="282"/>
    </location>
</feature>
<dbReference type="InterPro" id="IPR013079">
    <property type="entry name" value="6Phosfructo_kin"/>
</dbReference>
<evidence type="ECO:0000259" key="4">
    <source>
        <dbReference type="Pfam" id="PF01591"/>
    </source>
</evidence>
<dbReference type="GO" id="GO:0005524">
    <property type="term" value="F:ATP binding"/>
    <property type="evidence" value="ECO:0007669"/>
    <property type="project" value="UniProtKB-KW"/>
</dbReference>
<evidence type="ECO:0000313" key="6">
    <source>
        <dbReference type="Proteomes" id="UP000094336"/>
    </source>
</evidence>
<dbReference type="EMBL" id="KV454431">
    <property type="protein sequence ID" value="ODQ79986.1"/>
    <property type="molecule type" value="Genomic_DNA"/>
</dbReference>